<feature type="transmembrane region" description="Helical" evidence="1">
    <location>
        <begin position="62"/>
        <end position="83"/>
    </location>
</feature>
<evidence type="ECO:0000313" key="2">
    <source>
        <dbReference type="EMBL" id="XDP43923.1"/>
    </source>
</evidence>
<protein>
    <submittedName>
        <fullName evidence="2">Uncharacterized protein</fullName>
    </submittedName>
</protein>
<feature type="transmembrane region" description="Helical" evidence="1">
    <location>
        <begin position="103"/>
        <end position="126"/>
    </location>
</feature>
<reference evidence="2" key="1">
    <citation type="submission" date="2024-07" db="EMBL/GenBank/DDBJ databases">
        <authorList>
            <person name="fu j."/>
        </authorList>
    </citation>
    <scope>NUCLEOTIDE SEQUENCE</scope>
    <source>
        <strain evidence="2">P10A9</strain>
    </source>
</reference>
<keyword evidence="1" id="KW-0472">Membrane</keyword>
<dbReference type="RefSeq" id="WP_369044778.1">
    <property type="nucleotide sequence ID" value="NZ_CP163302.1"/>
</dbReference>
<accession>A0AB39KZW6</accession>
<gene>
    <name evidence="2" type="ORF">AB5L97_11525</name>
</gene>
<proteinExistence type="predicted"/>
<evidence type="ECO:0000256" key="1">
    <source>
        <dbReference type="SAM" id="Phobius"/>
    </source>
</evidence>
<dbReference type="EMBL" id="CP163302">
    <property type="protein sequence ID" value="XDP43923.1"/>
    <property type="molecule type" value="Genomic_DNA"/>
</dbReference>
<keyword evidence="1" id="KW-0812">Transmembrane</keyword>
<name>A0AB39KZW6_9MICC</name>
<keyword evidence="1" id="KW-1133">Transmembrane helix</keyword>
<sequence length="138" mass="13786">MEHRMSGRWAAVAATAGGAAHLAMVPAGGWMAVLAGAMAAACTPCAWHLWRGPSLRAGHAVIAMSVAMALVHAVLVLGAFGGAHGGGHAHGAQAALSGGLADGHATTMLAVIAVELLTAFAAAAWVRRQRLTRGAVVR</sequence>
<feature type="transmembrane region" description="Helical" evidence="1">
    <location>
        <begin position="32"/>
        <end position="50"/>
    </location>
</feature>
<dbReference type="KEGG" id="spue:AB5L97_11525"/>
<dbReference type="AlphaFoldDB" id="A0AB39KZW6"/>
<organism evidence="2">
    <name type="scientific">Sinomonas puerhi</name>
    <dbReference type="NCBI Taxonomy" id="3238584"/>
    <lineage>
        <taxon>Bacteria</taxon>
        <taxon>Bacillati</taxon>
        <taxon>Actinomycetota</taxon>
        <taxon>Actinomycetes</taxon>
        <taxon>Micrococcales</taxon>
        <taxon>Micrococcaceae</taxon>
        <taxon>Sinomonas</taxon>
    </lineage>
</organism>